<sequence>CLTGAVAVRSAPGPTAQERGLRSARGPFRKARALLPPEAGARVASHGSRCFGGGKVLAVDLEISEMDLVALTPLGEGGADGLAPFGSARGRACWPRPEGVFGLRDGFVAVEGGEAAPGAEEAAPRQSVDKFEGGGPKGDVDAEDRPPLQARAPPLLEAPPAPARSSLGRPFAAARRFASAARLQTAADLLGVPLDAPRAVIEAAFRRASASCRPDEAPARPARRWRSPRAPSLARVAKAKAMGEGACRMPPVGHAAAPSALDGAAPARALAAEAELRLHQALPDAQAAANGQGPANSALASASPAELAQAAARGRVELSAAIRAARAPVAGSLTPFPLRGDDARAASRAARAASVADRACNRRLTEAAGREARGLKRAAPVQLGRERRELLRAVVHNAEVVNRAGLRGRAERAGLGAPASASGRTPAAVEAEGPRERAKLGPDDPAASFARRDQRRARARQGRGRARSRRPRPFIALADVLAGPAPALIRQPPRPPAPFTTLADVRAEPAPAPLRRPPQAPAPFIALADVRSVPAAPPASALARALPRGGARDAQAIPKGAAVAALTFASSNDVFKSPIAALARGSQLVAPGGRRSRGRFRRAPVAQFSVARPGHGARAKEAAAAALTSASSNDVFKSPVAALARGNQLAAPGGRRSRWRLRRAEAALDCPVAGDTGPRGPEAAVPEAMSQ</sequence>
<proteinExistence type="predicted"/>
<feature type="non-terminal residue" evidence="2">
    <location>
        <position position="1"/>
    </location>
</feature>
<feature type="region of interest" description="Disordered" evidence="1">
    <location>
        <begin position="413"/>
        <end position="471"/>
    </location>
</feature>
<keyword evidence="3" id="KW-1185">Reference proteome</keyword>
<comment type="caution">
    <text evidence="2">The sequence shown here is derived from an EMBL/GenBank/DDBJ whole genome shotgun (WGS) entry which is preliminary data.</text>
</comment>
<name>A0ABN9X7R7_9DINO</name>
<evidence type="ECO:0000256" key="1">
    <source>
        <dbReference type="SAM" id="MobiDB-lite"/>
    </source>
</evidence>
<evidence type="ECO:0000313" key="3">
    <source>
        <dbReference type="Proteomes" id="UP001189429"/>
    </source>
</evidence>
<dbReference type="Proteomes" id="UP001189429">
    <property type="component" value="Unassembled WGS sequence"/>
</dbReference>
<feature type="compositionally biased region" description="Basic residues" evidence="1">
    <location>
        <begin position="453"/>
        <end position="471"/>
    </location>
</feature>
<feature type="compositionally biased region" description="Basic and acidic residues" evidence="1">
    <location>
        <begin position="127"/>
        <end position="146"/>
    </location>
</feature>
<gene>
    <name evidence="2" type="ORF">PCOR1329_LOCUS74214</name>
</gene>
<organism evidence="2 3">
    <name type="scientific">Prorocentrum cordatum</name>
    <dbReference type="NCBI Taxonomy" id="2364126"/>
    <lineage>
        <taxon>Eukaryota</taxon>
        <taxon>Sar</taxon>
        <taxon>Alveolata</taxon>
        <taxon>Dinophyceae</taxon>
        <taxon>Prorocentrales</taxon>
        <taxon>Prorocentraceae</taxon>
        <taxon>Prorocentrum</taxon>
    </lineage>
</organism>
<accession>A0ABN9X7R7</accession>
<dbReference type="EMBL" id="CAUYUJ010020048">
    <property type="protein sequence ID" value="CAK0895477.1"/>
    <property type="molecule type" value="Genomic_DNA"/>
</dbReference>
<feature type="region of interest" description="Disordered" evidence="1">
    <location>
        <begin position="671"/>
        <end position="691"/>
    </location>
</feature>
<protein>
    <submittedName>
        <fullName evidence="2">Uncharacterized protein</fullName>
    </submittedName>
</protein>
<feature type="region of interest" description="Disordered" evidence="1">
    <location>
        <begin position="114"/>
        <end position="167"/>
    </location>
</feature>
<evidence type="ECO:0000313" key="2">
    <source>
        <dbReference type="EMBL" id="CAK0895477.1"/>
    </source>
</evidence>
<reference evidence="2" key="1">
    <citation type="submission" date="2023-10" db="EMBL/GenBank/DDBJ databases">
        <authorList>
            <person name="Chen Y."/>
            <person name="Shah S."/>
            <person name="Dougan E. K."/>
            <person name="Thang M."/>
            <person name="Chan C."/>
        </authorList>
    </citation>
    <scope>NUCLEOTIDE SEQUENCE [LARGE SCALE GENOMIC DNA]</scope>
</reference>
<feature type="non-terminal residue" evidence="2">
    <location>
        <position position="691"/>
    </location>
</feature>
<feature type="compositionally biased region" description="Basic and acidic residues" evidence="1">
    <location>
        <begin position="432"/>
        <end position="442"/>
    </location>
</feature>